<evidence type="ECO:0000313" key="1">
    <source>
        <dbReference type="EMBL" id="PSL17243.1"/>
    </source>
</evidence>
<keyword evidence="2" id="KW-1185">Reference proteome</keyword>
<comment type="caution">
    <text evidence="1">The sequence shown here is derived from an EMBL/GenBank/DDBJ whole genome shotgun (WGS) entry which is preliminary data.</text>
</comment>
<sequence>MRFFRGIAVPAKKAEHTVTNICQNGLTNGQGWWHMEHEHPGDLANLFDKHDLSIEDTRSGSGAVAAVCGCGDESGAIYYACRHNRSSDHNTPILIEFEADKSAAAVDGKDFLYSVFQGGDPERARPVLERSFGKAVQRYADRAWSTEDQSFRIAMCNLAIHDPEVIEAHHKNELVLAGRHGTIFRSAFTVTLPVGPEAIIRVSHPVPTQFVPQPDVRLVDLVRFAK</sequence>
<accession>A0A2P8F695</accession>
<reference evidence="1 2" key="1">
    <citation type="submission" date="2018-03" db="EMBL/GenBank/DDBJ databases">
        <title>Genomic Encyclopedia of Archaeal and Bacterial Type Strains, Phase II (KMG-II): from individual species to whole genera.</title>
        <authorList>
            <person name="Goeker M."/>
        </authorList>
    </citation>
    <scope>NUCLEOTIDE SEQUENCE [LARGE SCALE GENOMIC DNA]</scope>
    <source>
        <strain evidence="1 2">DSM 100673</strain>
    </source>
</reference>
<proteinExistence type="predicted"/>
<name>A0A2P8F695_9RHOB</name>
<dbReference type="Proteomes" id="UP000240418">
    <property type="component" value="Unassembled WGS sequence"/>
</dbReference>
<organism evidence="1 2">
    <name type="scientific">Shimia abyssi</name>
    <dbReference type="NCBI Taxonomy" id="1662395"/>
    <lineage>
        <taxon>Bacteria</taxon>
        <taxon>Pseudomonadati</taxon>
        <taxon>Pseudomonadota</taxon>
        <taxon>Alphaproteobacteria</taxon>
        <taxon>Rhodobacterales</taxon>
        <taxon>Roseobacteraceae</taxon>
    </lineage>
</organism>
<dbReference type="AlphaFoldDB" id="A0A2P8F695"/>
<evidence type="ECO:0000313" key="2">
    <source>
        <dbReference type="Proteomes" id="UP000240418"/>
    </source>
</evidence>
<dbReference type="EMBL" id="PYGJ01000019">
    <property type="protein sequence ID" value="PSL17243.1"/>
    <property type="molecule type" value="Genomic_DNA"/>
</dbReference>
<protein>
    <submittedName>
        <fullName evidence="1">Uncharacterized protein</fullName>
    </submittedName>
</protein>
<gene>
    <name evidence="1" type="ORF">CLV88_11912</name>
</gene>